<sequence length="76" mass="8537">MRPFDGLAHADLRACVITKNLSWRLSPAPGGLDYIEAATICACEQVILPHRNRLMRHPMMQADTADHASTQEVLFY</sequence>
<comment type="caution">
    <text evidence="1">The sequence shown here is derived from an EMBL/GenBank/DDBJ whole genome shotgun (WGS) entry which is preliminary data.</text>
</comment>
<dbReference type="Proteomes" id="UP000548726">
    <property type="component" value="Unassembled WGS sequence"/>
</dbReference>
<proteinExistence type="predicted"/>
<dbReference type="EMBL" id="BLJP01000002">
    <property type="protein sequence ID" value="GFE92611.1"/>
    <property type="molecule type" value="Genomic_DNA"/>
</dbReference>
<evidence type="ECO:0000313" key="2">
    <source>
        <dbReference type="Proteomes" id="UP000548726"/>
    </source>
</evidence>
<name>A0A6V8I567_9PROT</name>
<reference evidence="1 2" key="1">
    <citation type="journal article" date="2020" name="Cell Rep.">
        <title>Local necrotic cells trigger systemic immune activation via gut microbiome dysbiosis in Drosophila.</title>
        <authorList>
            <person name="Kosakamoto H."/>
            <person name="Yamauchi T."/>
            <person name="Akuzawa-Tokita Y."/>
            <person name="Nishimura K."/>
            <person name="Soga T."/>
            <person name="Murakami T."/>
            <person name="Mori H."/>
            <person name="Yamamoto K."/>
            <person name="Miyazaki R."/>
            <person name="Koto A."/>
            <person name="Miura M."/>
            <person name="Obata F."/>
        </authorList>
    </citation>
    <scope>NUCLEOTIDE SEQUENCE [LARGE SCALE GENOMIC DNA]</scope>
    <source>
        <strain evidence="1 2">Ai</strain>
    </source>
</reference>
<gene>
    <name evidence="1" type="ORF">DmAi_06700</name>
</gene>
<accession>A0A6V8I567</accession>
<evidence type="ECO:0000313" key="1">
    <source>
        <dbReference type="EMBL" id="GFE92611.1"/>
    </source>
</evidence>
<organism evidence="1 2">
    <name type="scientific">Acetobacter persici</name>
    <dbReference type="NCBI Taxonomy" id="1076596"/>
    <lineage>
        <taxon>Bacteria</taxon>
        <taxon>Pseudomonadati</taxon>
        <taxon>Pseudomonadota</taxon>
        <taxon>Alphaproteobacteria</taxon>
        <taxon>Acetobacterales</taxon>
        <taxon>Acetobacteraceae</taxon>
        <taxon>Acetobacter</taxon>
    </lineage>
</organism>
<protein>
    <submittedName>
        <fullName evidence="1">Uncharacterized protein</fullName>
    </submittedName>
</protein>
<dbReference type="AlphaFoldDB" id="A0A6V8I567"/>
<keyword evidence="2" id="KW-1185">Reference proteome</keyword>